<reference evidence="4" key="1">
    <citation type="submission" date="2014-09" db="EMBL/GenBank/DDBJ databases">
        <authorList>
            <person name="Sharma Rahul"/>
            <person name="Thines Marco"/>
        </authorList>
    </citation>
    <scope>NUCLEOTIDE SEQUENCE [LARGE SCALE GENOMIC DNA]</scope>
</reference>
<name>A0A0P1ADT1_PLAHL</name>
<keyword evidence="1" id="KW-0812">Transmembrane</keyword>
<evidence type="ECO:0000313" key="4">
    <source>
        <dbReference type="Proteomes" id="UP000054928"/>
    </source>
</evidence>
<organism evidence="3 4">
    <name type="scientific">Plasmopara halstedii</name>
    <name type="common">Downy mildew of sunflower</name>
    <dbReference type="NCBI Taxonomy" id="4781"/>
    <lineage>
        <taxon>Eukaryota</taxon>
        <taxon>Sar</taxon>
        <taxon>Stramenopiles</taxon>
        <taxon>Oomycota</taxon>
        <taxon>Peronosporomycetes</taxon>
        <taxon>Peronosporales</taxon>
        <taxon>Peronosporaceae</taxon>
        <taxon>Plasmopara</taxon>
    </lineage>
</organism>
<protein>
    <recommendedName>
        <fullName evidence="5">RxLR-like protein</fullName>
    </recommendedName>
</protein>
<proteinExistence type="predicted"/>
<sequence length="124" mass="13910">MFFRLFVSTLFVTTLLAASNALMYLNDESKIRALRGSSIAPAAMEFYQTDTLNESGENHRNMQSEDRNKRRLNDFSHQPEFSDIAVHQMPSDKGFGGGPALAIIAVVAASFILVDCLIRQYFEN</sequence>
<keyword evidence="1" id="KW-0472">Membrane</keyword>
<evidence type="ECO:0000256" key="2">
    <source>
        <dbReference type="SAM" id="SignalP"/>
    </source>
</evidence>
<keyword evidence="4" id="KW-1185">Reference proteome</keyword>
<evidence type="ECO:0008006" key="5">
    <source>
        <dbReference type="Google" id="ProtNLM"/>
    </source>
</evidence>
<feature type="chain" id="PRO_5006058604" description="RxLR-like protein" evidence="2">
    <location>
        <begin position="18"/>
        <end position="124"/>
    </location>
</feature>
<dbReference type="Proteomes" id="UP000054928">
    <property type="component" value="Unassembled WGS sequence"/>
</dbReference>
<feature type="transmembrane region" description="Helical" evidence="1">
    <location>
        <begin position="99"/>
        <end position="118"/>
    </location>
</feature>
<dbReference type="RefSeq" id="XP_024575466.1">
    <property type="nucleotide sequence ID" value="XM_024724607.1"/>
</dbReference>
<keyword evidence="1" id="KW-1133">Transmembrane helix</keyword>
<evidence type="ECO:0000313" key="3">
    <source>
        <dbReference type="EMBL" id="CEG39097.1"/>
    </source>
</evidence>
<keyword evidence="2" id="KW-0732">Signal</keyword>
<dbReference type="EMBL" id="CCYD01000349">
    <property type="protein sequence ID" value="CEG39097.1"/>
    <property type="molecule type" value="Genomic_DNA"/>
</dbReference>
<evidence type="ECO:0000256" key="1">
    <source>
        <dbReference type="SAM" id="Phobius"/>
    </source>
</evidence>
<feature type="signal peptide" evidence="2">
    <location>
        <begin position="1"/>
        <end position="17"/>
    </location>
</feature>
<accession>A0A0P1ADT1</accession>
<dbReference type="AlphaFoldDB" id="A0A0P1ADT1"/>
<dbReference type="GeneID" id="36404211"/>